<feature type="compositionally biased region" description="Acidic residues" evidence="1">
    <location>
        <begin position="11"/>
        <end position="27"/>
    </location>
</feature>
<organism evidence="2 3">
    <name type="scientific">Lithocarpus litseifolius</name>
    <dbReference type="NCBI Taxonomy" id="425828"/>
    <lineage>
        <taxon>Eukaryota</taxon>
        <taxon>Viridiplantae</taxon>
        <taxon>Streptophyta</taxon>
        <taxon>Embryophyta</taxon>
        <taxon>Tracheophyta</taxon>
        <taxon>Spermatophyta</taxon>
        <taxon>Magnoliopsida</taxon>
        <taxon>eudicotyledons</taxon>
        <taxon>Gunneridae</taxon>
        <taxon>Pentapetalae</taxon>
        <taxon>rosids</taxon>
        <taxon>fabids</taxon>
        <taxon>Fagales</taxon>
        <taxon>Fagaceae</taxon>
        <taxon>Lithocarpus</taxon>
    </lineage>
</organism>
<dbReference type="EMBL" id="JAZDWU010000005">
    <property type="protein sequence ID" value="KAL0001953.1"/>
    <property type="molecule type" value="Genomic_DNA"/>
</dbReference>
<gene>
    <name evidence="2" type="ORF">SO802_015734</name>
</gene>
<keyword evidence="3" id="KW-1185">Reference proteome</keyword>
<accession>A0AAW2CUH7</accession>
<name>A0AAW2CUH7_9ROSI</name>
<dbReference type="Proteomes" id="UP001459277">
    <property type="component" value="Unassembled WGS sequence"/>
</dbReference>
<evidence type="ECO:0000313" key="2">
    <source>
        <dbReference type="EMBL" id="KAL0001953.1"/>
    </source>
</evidence>
<feature type="region of interest" description="Disordered" evidence="1">
    <location>
        <begin position="76"/>
        <end position="95"/>
    </location>
</feature>
<evidence type="ECO:0000313" key="3">
    <source>
        <dbReference type="Proteomes" id="UP001459277"/>
    </source>
</evidence>
<dbReference type="AlphaFoldDB" id="A0AAW2CUH7"/>
<reference evidence="2 3" key="1">
    <citation type="submission" date="2024-01" db="EMBL/GenBank/DDBJ databases">
        <title>A telomere-to-telomere, gap-free genome of sweet tea (Lithocarpus litseifolius).</title>
        <authorList>
            <person name="Zhou J."/>
        </authorList>
    </citation>
    <scope>NUCLEOTIDE SEQUENCE [LARGE SCALE GENOMIC DNA]</scope>
    <source>
        <strain evidence="2">Zhou-2022a</strain>
        <tissue evidence="2">Leaf</tissue>
    </source>
</reference>
<comment type="caution">
    <text evidence="2">The sequence shown here is derived from an EMBL/GenBank/DDBJ whole genome shotgun (WGS) entry which is preliminary data.</text>
</comment>
<protein>
    <submittedName>
        <fullName evidence="2">Uncharacterized protein</fullName>
    </submittedName>
</protein>
<proteinExistence type="predicted"/>
<sequence length="95" mass="11252">MIKTRKGEQSPSDDEDGSEPPSDGEDEYVELFYEEYDHDVDYYDQDIEDDAEANRWSDADGDQYRLMNVLEDAREKNAQDNQMYHDEYPYGHLLD</sequence>
<feature type="region of interest" description="Disordered" evidence="1">
    <location>
        <begin position="1"/>
        <end position="27"/>
    </location>
</feature>
<evidence type="ECO:0000256" key="1">
    <source>
        <dbReference type="SAM" id="MobiDB-lite"/>
    </source>
</evidence>